<dbReference type="RefSeq" id="WP_212518382.1">
    <property type="nucleotide sequence ID" value="NZ_JAGSOH010000030.1"/>
</dbReference>
<comment type="caution">
    <text evidence="3">The sequence shown here is derived from an EMBL/GenBank/DDBJ whole genome shotgun (WGS) entry which is preliminary data.</text>
</comment>
<dbReference type="Proteomes" id="UP000676325">
    <property type="component" value="Unassembled WGS sequence"/>
</dbReference>
<gene>
    <name evidence="3" type="ORF">KDK95_13045</name>
</gene>
<keyword evidence="2" id="KW-0812">Transmembrane</keyword>
<keyword evidence="4" id="KW-1185">Reference proteome</keyword>
<keyword evidence="2" id="KW-1133">Transmembrane helix</keyword>
<dbReference type="AlphaFoldDB" id="A0A941E9U6"/>
<name>A0A941E9U6_9ACTN</name>
<evidence type="ECO:0000256" key="1">
    <source>
        <dbReference type="SAM" id="MobiDB-lite"/>
    </source>
</evidence>
<feature type="region of interest" description="Disordered" evidence="1">
    <location>
        <begin position="95"/>
        <end position="142"/>
    </location>
</feature>
<accession>A0A941E9U6</accession>
<dbReference type="EMBL" id="JAGSOH010000030">
    <property type="protein sequence ID" value="MBR7827237.1"/>
    <property type="molecule type" value="Genomic_DNA"/>
</dbReference>
<organism evidence="3 4">
    <name type="scientific">Actinospica acidithermotolerans</name>
    <dbReference type="NCBI Taxonomy" id="2828514"/>
    <lineage>
        <taxon>Bacteria</taxon>
        <taxon>Bacillati</taxon>
        <taxon>Actinomycetota</taxon>
        <taxon>Actinomycetes</taxon>
        <taxon>Catenulisporales</taxon>
        <taxon>Actinospicaceae</taxon>
        <taxon>Actinospica</taxon>
    </lineage>
</organism>
<reference evidence="3" key="1">
    <citation type="submission" date="2021-04" db="EMBL/GenBank/DDBJ databases">
        <title>Genome based classification of Actinospica acidithermotolerans sp. nov., an actinobacterium isolated from an Indonesian hot spring.</title>
        <authorList>
            <person name="Kusuma A.B."/>
            <person name="Putra K.E."/>
            <person name="Nafisah S."/>
            <person name="Loh J."/>
            <person name="Nouioui I."/>
            <person name="Goodfellow M."/>
        </authorList>
    </citation>
    <scope>NUCLEOTIDE SEQUENCE</scope>
    <source>
        <strain evidence="3">MGRD01-02</strain>
    </source>
</reference>
<evidence type="ECO:0000313" key="3">
    <source>
        <dbReference type="EMBL" id="MBR7827237.1"/>
    </source>
</evidence>
<evidence type="ECO:0000313" key="4">
    <source>
        <dbReference type="Proteomes" id="UP000676325"/>
    </source>
</evidence>
<keyword evidence="2" id="KW-0472">Membrane</keyword>
<proteinExistence type="predicted"/>
<evidence type="ECO:0000256" key="2">
    <source>
        <dbReference type="SAM" id="Phobius"/>
    </source>
</evidence>
<sequence>MKRADGGSHDDGAWLSDALRDRTRGHEADLERITARFEQLTTGQAAPRAQRRRPLGPMRMRLLGIPLGIAAALASATVAVAVSVGIAVSASPHPRAVVPVTSPKTSALSTTAAPSSPSTSSAPTEGATTPATTRATGNGGVTGRLATAASVDAHSTEYWVQENLTVTPASTIRSLRITVTVSGGSGVASTGIWTTIPSANLVTTVTRASGGLVYEVALKSGQSLGPTVYRFGFQFNRPASGHDFALDTYSVTATAADGESLSGSGAF</sequence>
<protein>
    <submittedName>
        <fullName evidence="3">Uncharacterized protein</fullName>
    </submittedName>
</protein>
<feature type="compositionally biased region" description="Low complexity" evidence="1">
    <location>
        <begin position="101"/>
        <end position="136"/>
    </location>
</feature>
<feature type="transmembrane region" description="Helical" evidence="2">
    <location>
        <begin position="62"/>
        <end position="88"/>
    </location>
</feature>